<evidence type="ECO:0000256" key="6">
    <source>
        <dbReference type="ARBA" id="ARBA00022741"/>
    </source>
</evidence>
<keyword evidence="8" id="KW-0460">Magnesium</keyword>
<comment type="catalytic activity">
    <reaction evidence="10">
        <text>(6S)-5,6,7,8-tetrahydrofolyl-(gamma-L-Glu)(n) + L-glutamate + ATP = (6S)-5,6,7,8-tetrahydrofolyl-(gamma-L-Glu)(n+1) + ADP + phosphate + H(+)</text>
        <dbReference type="Rhea" id="RHEA:10580"/>
        <dbReference type="Rhea" id="RHEA-COMP:14738"/>
        <dbReference type="Rhea" id="RHEA-COMP:14740"/>
        <dbReference type="ChEBI" id="CHEBI:15378"/>
        <dbReference type="ChEBI" id="CHEBI:29985"/>
        <dbReference type="ChEBI" id="CHEBI:30616"/>
        <dbReference type="ChEBI" id="CHEBI:43474"/>
        <dbReference type="ChEBI" id="CHEBI:141005"/>
        <dbReference type="ChEBI" id="CHEBI:456216"/>
        <dbReference type="EC" id="6.3.2.17"/>
    </reaction>
</comment>
<dbReference type="FunFam" id="3.40.1190.10:FF:000011">
    <property type="entry name" value="Folylpolyglutamate synthase/dihydrofolate synthase"/>
    <property type="match status" value="1"/>
</dbReference>
<protein>
    <recommendedName>
        <fullName evidence="3">tetrahydrofolate synthase</fullName>
        <ecNumber evidence="3">6.3.2.17</ecNumber>
    </recommendedName>
    <alternativeName>
        <fullName evidence="9">Tetrahydrofolylpolyglutamate synthase</fullName>
    </alternativeName>
</protein>
<proteinExistence type="inferred from homology"/>
<dbReference type="InterPro" id="IPR004101">
    <property type="entry name" value="Mur_ligase_C"/>
</dbReference>
<dbReference type="PIRSF" id="PIRSF001563">
    <property type="entry name" value="Folylpolyglu_synth"/>
    <property type="match status" value="1"/>
</dbReference>
<evidence type="ECO:0000259" key="12">
    <source>
        <dbReference type="Pfam" id="PF08245"/>
    </source>
</evidence>
<dbReference type="SUPFAM" id="SSF53244">
    <property type="entry name" value="MurD-like peptide ligases, peptide-binding domain"/>
    <property type="match status" value="1"/>
</dbReference>
<feature type="domain" description="Mur ligase central" evidence="12">
    <location>
        <begin position="44"/>
        <end position="211"/>
    </location>
</feature>
<dbReference type="PROSITE" id="PS01011">
    <property type="entry name" value="FOLYLPOLYGLU_SYNT_1"/>
    <property type="match status" value="1"/>
</dbReference>
<keyword evidence="4" id="KW-0436">Ligase</keyword>
<dbReference type="Proteomes" id="UP000199428">
    <property type="component" value="Unassembled WGS sequence"/>
</dbReference>
<keyword evidence="5" id="KW-0479">Metal-binding</keyword>
<dbReference type="SUPFAM" id="SSF53623">
    <property type="entry name" value="MurD-like peptide ligases, catalytic domain"/>
    <property type="match status" value="1"/>
</dbReference>
<gene>
    <name evidence="13" type="ORF">SAMN02910350_02501</name>
</gene>
<evidence type="ECO:0000256" key="10">
    <source>
        <dbReference type="ARBA" id="ARBA00047493"/>
    </source>
</evidence>
<evidence type="ECO:0000256" key="9">
    <source>
        <dbReference type="ARBA" id="ARBA00030592"/>
    </source>
</evidence>
<dbReference type="GO" id="GO:0004326">
    <property type="term" value="F:tetrahydrofolylpolyglutamate synthase activity"/>
    <property type="evidence" value="ECO:0007669"/>
    <property type="project" value="UniProtKB-EC"/>
</dbReference>
<keyword evidence="7" id="KW-0067">ATP-binding</keyword>
<evidence type="ECO:0000259" key="11">
    <source>
        <dbReference type="Pfam" id="PF02875"/>
    </source>
</evidence>
<evidence type="ECO:0000256" key="2">
    <source>
        <dbReference type="ARBA" id="ARBA00008276"/>
    </source>
</evidence>
<comment type="similarity">
    <text evidence="2">Belongs to the folylpolyglutamate synthase family.</text>
</comment>
<dbReference type="InterPro" id="IPR013221">
    <property type="entry name" value="Mur_ligase_cen"/>
</dbReference>
<dbReference type="NCBIfam" id="TIGR01499">
    <property type="entry name" value="folC"/>
    <property type="match status" value="1"/>
</dbReference>
<evidence type="ECO:0000256" key="7">
    <source>
        <dbReference type="ARBA" id="ARBA00022840"/>
    </source>
</evidence>
<dbReference type="PANTHER" id="PTHR11136">
    <property type="entry name" value="FOLYLPOLYGLUTAMATE SYNTHASE-RELATED"/>
    <property type="match status" value="1"/>
</dbReference>
<name>A0A1G5S5K2_PSEXY</name>
<dbReference type="Gene3D" id="3.90.190.20">
    <property type="entry name" value="Mur ligase, C-terminal domain"/>
    <property type="match status" value="1"/>
</dbReference>
<dbReference type="InterPro" id="IPR018109">
    <property type="entry name" value="Folylpolyglutamate_synth_CS"/>
</dbReference>
<dbReference type="Pfam" id="PF08245">
    <property type="entry name" value="Mur_ligase_M"/>
    <property type="match status" value="1"/>
</dbReference>
<dbReference type="InterPro" id="IPR036615">
    <property type="entry name" value="Mur_ligase_C_dom_sf"/>
</dbReference>
<dbReference type="GO" id="GO:0005737">
    <property type="term" value="C:cytoplasm"/>
    <property type="evidence" value="ECO:0007669"/>
    <property type="project" value="TreeGrafter"/>
</dbReference>
<reference evidence="13 14" key="1">
    <citation type="submission" date="2016-10" db="EMBL/GenBank/DDBJ databases">
        <authorList>
            <person name="de Groot N.N."/>
        </authorList>
    </citation>
    <scope>NUCLEOTIDE SEQUENCE [LARGE SCALE GENOMIC DNA]</scope>
    <source>
        <strain evidence="13 14">DSM 10317</strain>
    </source>
</reference>
<dbReference type="PANTHER" id="PTHR11136:SF0">
    <property type="entry name" value="DIHYDROFOLATE SYNTHETASE-RELATED"/>
    <property type="match status" value="1"/>
</dbReference>
<dbReference type="RefSeq" id="WP_090163782.1">
    <property type="nucleotide sequence ID" value="NZ_FMWK01000016.1"/>
</dbReference>
<dbReference type="Pfam" id="PF02875">
    <property type="entry name" value="Mur_ligase_C"/>
    <property type="match status" value="1"/>
</dbReference>
<dbReference type="GO" id="GO:0046872">
    <property type="term" value="F:metal ion binding"/>
    <property type="evidence" value="ECO:0007669"/>
    <property type="project" value="UniProtKB-KW"/>
</dbReference>
<dbReference type="AlphaFoldDB" id="A0A1G5S5K2"/>
<dbReference type="EC" id="6.3.2.17" evidence="3"/>
<evidence type="ECO:0000256" key="1">
    <source>
        <dbReference type="ARBA" id="ARBA00001946"/>
    </source>
</evidence>
<comment type="cofactor">
    <cofactor evidence="1">
        <name>Mg(2+)</name>
        <dbReference type="ChEBI" id="CHEBI:18420"/>
    </cofactor>
</comment>
<feature type="domain" description="Mur ligase C-terminal" evidence="11">
    <location>
        <begin position="273"/>
        <end position="388"/>
    </location>
</feature>
<dbReference type="GO" id="GO:0008841">
    <property type="term" value="F:dihydrofolate synthase activity"/>
    <property type="evidence" value="ECO:0007669"/>
    <property type="project" value="TreeGrafter"/>
</dbReference>
<dbReference type="GO" id="GO:0005524">
    <property type="term" value="F:ATP binding"/>
    <property type="evidence" value="ECO:0007669"/>
    <property type="project" value="UniProtKB-KW"/>
</dbReference>
<keyword evidence="6" id="KW-0547">Nucleotide-binding</keyword>
<evidence type="ECO:0000256" key="4">
    <source>
        <dbReference type="ARBA" id="ARBA00022598"/>
    </source>
</evidence>
<dbReference type="InterPro" id="IPR036565">
    <property type="entry name" value="Mur-like_cat_sf"/>
</dbReference>
<dbReference type="Gene3D" id="3.40.1190.10">
    <property type="entry name" value="Mur-like, catalytic domain"/>
    <property type="match status" value="1"/>
</dbReference>
<sequence>MTYEQVVHTIDNKRRFGKACGRDVTQEFMEALGHPEMGLHIVHIAGTNGKGSVAAFVSSILQAASFASSEHFKVGLFTSPHLIDYTERIQIDGKQISREDVTRIGQQLLSMELKLEPTMFDYWLAMAMVYFKEQQVDYVVLETGLGGAKDSTNGLSQLPEVCAITSIGLEHTQYLGDTLAAIAGEKAGIIKPGVPVVIGQMDEEASAVIEARCDELGCDLVHATEVECDLKLGLFGGYQRRNAAVAVETIKNLKMIVDNQTIAKGLANAVWPGRMHVISESPYILVDGAHNPSGVTALRDSLKAEFPNEKFSFIMAVMADKDYVEMAQIVAPVSSRIFTVTVDSERALQAKELAEAIESIGVEAQACESYTSALALAKTYNEKVIVFGSLYFIGEILGAGYDKNES</sequence>
<evidence type="ECO:0000256" key="5">
    <source>
        <dbReference type="ARBA" id="ARBA00022723"/>
    </source>
</evidence>
<dbReference type="InterPro" id="IPR001645">
    <property type="entry name" value="Folylpolyglutamate_synth"/>
</dbReference>
<evidence type="ECO:0000256" key="3">
    <source>
        <dbReference type="ARBA" id="ARBA00013025"/>
    </source>
</evidence>
<accession>A0A1G5S5K2</accession>
<evidence type="ECO:0000256" key="8">
    <source>
        <dbReference type="ARBA" id="ARBA00022842"/>
    </source>
</evidence>
<evidence type="ECO:0000313" key="14">
    <source>
        <dbReference type="Proteomes" id="UP000199428"/>
    </source>
</evidence>
<evidence type="ECO:0000313" key="13">
    <source>
        <dbReference type="EMBL" id="SCZ80839.1"/>
    </source>
</evidence>
<organism evidence="13 14">
    <name type="scientific">Pseudobutyrivibrio xylanivorans</name>
    <dbReference type="NCBI Taxonomy" id="185007"/>
    <lineage>
        <taxon>Bacteria</taxon>
        <taxon>Bacillati</taxon>
        <taxon>Bacillota</taxon>
        <taxon>Clostridia</taxon>
        <taxon>Lachnospirales</taxon>
        <taxon>Lachnospiraceae</taxon>
        <taxon>Pseudobutyrivibrio</taxon>
    </lineage>
</organism>
<dbReference type="EMBL" id="FMWK01000016">
    <property type="protein sequence ID" value="SCZ80839.1"/>
    <property type="molecule type" value="Genomic_DNA"/>
</dbReference>